<dbReference type="Proteomes" id="UP001309876">
    <property type="component" value="Unassembled WGS sequence"/>
</dbReference>
<evidence type="ECO:0000313" key="2">
    <source>
        <dbReference type="Proteomes" id="UP001309876"/>
    </source>
</evidence>
<sequence>MVDKLKANAKHDGHNGTLSAWQDDADAVMCSEYLLGLFEGFQGNLTKAVAHMDRGLKRLLDRPMRLLYGETQHVSLDATPNISTNLLSRIRRKTFDLFGTSHRILERCSGNTDLPDVPIQFATLEEARDFMFTEIDSTVWRASDERQLAQQVHVERLLRWSVAYANMIEKLDLTDHQKRICMLLKLTRSLAYLLLYLILYVHVDEHLREDLDDINRNSTTIHREQSDGSSLIDMLGIGTREERLHSLDEIHGHDLELDHHDIPDNLAYMTTALWTVISGREELMANLGRLKIMSDTILDEMSPFHYVEHSVSFDSGIGQPLNAAREPESSAKTKHLVKSLMSKKVPCNDDETWDWLGVYGVAENLSAIEEHAVVEVAKSKVPKEINPRWIDITHFAESRRLLLRYCYHGDDGLGLRWRQEWWAF</sequence>
<keyword evidence="2" id="KW-1185">Reference proteome</keyword>
<organism evidence="1 2">
    <name type="scientific">Lithohypha guttulata</name>
    <dbReference type="NCBI Taxonomy" id="1690604"/>
    <lineage>
        <taxon>Eukaryota</taxon>
        <taxon>Fungi</taxon>
        <taxon>Dikarya</taxon>
        <taxon>Ascomycota</taxon>
        <taxon>Pezizomycotina</taxon>
        <taxon>Eurotiomycetes</taxon>
        <taxon>Chaetothyriomycetidae</taxon>
        <taxon>Chaetothyriales</taxon>
        <taxon>Trichomeriaceae</taxon>
        <taxon>Lithohypha</taxon>
    </lineage>
</organism>
<evidence type="ECO:0000313" key="1">
    <source>
        <dbReference type="EMBL" id="KAK5085409.1"/>
    </source>
</evidence>
<gene>
    <name evidence="1" type="ORF">LTR05_004694</name>
</gene>
<accession>A0AAN7Y636</accession>
<dbReference type="EMBL" id="JAVRRJ010000004">
    <property type="protein sequence ID" value="KAK5085409.1"/>
    <property type="molecule type" value="Genomic_DNA"/>
</dbReference>
<proteinExistence type="predicted"/>
<name>A0AAN7Y636_9EURO</name>
<reference evidence="1 2" key="1">
    <citation type="submission" date="2023-08" db="EMBL/GenBank/DDBJ databases">
        <title>Black Yeasts Isolated from many extreme environments.</title>
        <authorList>
            <person name="Coleine C."/>
            <person name="Stajich J.E."/>
            <person name="Selbmann L."/>
        </authorList>
    </citation>
    <scope>NUCLEOTIDE SEQUENCE [LARGE SCALE GENOMIC DNA]</scope>
    <source>
        <strain evidence="1 2">CCFEE 5910</strain>
    </source>
</reference>
<comment type="caution">
    <text evidence="1">The sequence shown here is derived from an EMBL/GenBank/DDBJ whole genome shotgun (WGS) entry which is preliminary data.</text>
</comment>
<protein>
    <submittedName>
        <fullName evidence="1">Uncharacterized protein</fullName>
    </submittedName>
</protein>
<dbReference type="AlphaFoldDB" id="A0AAN7Y636"/>